<sequence length="97" mass="10644">MDLGQYRRWRCWEEGEGGVRGRAGGDDCDRRPPPSLAASFCLTLSQTIPSPPLGCCMVAAAATTAWTWWRGSRQWDSLSGEVASRAAPRGGRRKSIF</sequence>
<dbReference type="Gramene" id="OGLUM02G08630.1">
    <property type="protein sequence ID" value="OGLUM02G08630.1"/>
    <property type="gene ID" value="OGLUM02G08630"/>
</dbReference>
<dbReference type="AlphaFoldDB" id="A0A0D9YP83"/>
<dbReference type="Proteomes" id="UP000026961">
    <property type="component" value="Chromosome 2"/>
</dbReference>
<name>A0A0D9YP83_9ORYZ</name>
<dbReference type="EnsemblPlants" id="OGLUM02G08630.1">
    <property type="protein sequence ID" value="OGLUM02G08630.1"/>
    <property type="gene ID" value="OGLUM02G08630"/>
</dbReference>
<protein>
    <submittedName>
        <fullName evidence="1">Uncharacterized protein</fullName>
    </submittedName>
</protein>
<accession>A0A0D9YP83</accession>
<evidence type="ECO:0000313" key="2">
    <source>
        <dbReference type="Proteomes" id="UP000026961"/>
    </source>
</evidence>
<keyword evidence="2" id="KW-1185">Reference proteome</keyword>
<proteinExistence type="predicted"/>
<reference evidence="1" key="1">
    <citation type="submission" date="2015-04" db="UniProtKB">
        <authorList>
            <consortium name="EnsemblPlants"/>
        </authorList>
    </citation>
    <scope>IDENTIFICATION</scope>
</reference>
<reference evidence="1" key="2">
    <citation type="submission" date="2018-05" db="EMBL/GenBank/DDBJ databases">
        <title>OgluRS3 (Oryza glumaepatula Reference Sequence Version 3).</title>
        <authorList>
            <person name="Zhang J."/>
            <person name="Kudrna D."/>
            <person name="Lee S."/>
            <person name="Talag J."/>
            <person name="Welchert J."/>
            <person name="Wing R.A."/>
        </authorList>
    </citation>
    <scope>NUCLEOTIDE SEQUENCE [LARGE SCALE GENOMIC DNA]</scope>
</reference>
<organism evidence="1">
    <name type="scientific">Oryza glumipatula</name>
    <dbReference type="NCBI Taxonomy" id="40148"/>
    <lineage>
        <taxon>Eukaryota</taxon>
        <taxon>Viridiplantae</taxon>
        <taxon>Streptophyta</taxon>
        <taxon>Embryophyta</taxon>
        <taxon>Tracheophyta</taxon>
        <taxon>Spermatophyta</taxon>
        <taxon>Magnoliopsida</taxon>
        <taxon>Liliopsida</taxon>
        <taxon>Poales</taxon>
        <taxon>Poaceae</taxon>
        <taxon>BOP clade</taxon>
        <taxon>Oryzoideae</taxon>
        <taxon>Oryzeae</taxon>
        <taxon>Oryzinae</taxon>
        <taxon>Oryza</taxon>
    </lineage>
</organism>
<evidence type="ECO:0000313" key="1">
    <source>
        <dbReference type="EnsemblPlants" id="OGLUM02G08630.1"/>
    </source>
</evidence>
<dbReference type="HOGENOM" id="CLU_2350168_0_0_1"/>